<comment type="cofactor">
    <cofactor evidence="1">
        <name>Zn(2+)</name>
        <dbReference type="ChEBI" id="CHEBI:29105"/>
    </cofactor>
</comment>
<keyword evidence="3" id="KW-0479">Metal-binding</keyword>
<dbReference type="GO" id="GO:0046872">
    <property type="term" value="F:metal ion binding"/>
    <property type="evidence" value="ECO:0007669"/>
    <property type="project" value="UniProtKB-KW"/>
</dbReference>
<accession>A0A2N1PLS2</accession>
<organism evidence="7 8">
    <name type="scientific">Candidatus Wallbacteria bacterium HGW-Wallbacteria-1</name>
    <dbReference type="NCBI Taxonomy" id="2013854"/>
    <lineage>
        <taxon>Bacteria</taxon>
        <taxon>Candidatus Walliibacteriota</taxon>
    </lineage>
</organism>
<keyword evidence="5" id="KW-0862">Zinc</keyword>
<comment type="similarity">
    <text evidence="2">Belongs to the metallo-dependent hydrolases superfamily. Adenosine and AMP deaminases family.</text>
</comment>
<dbReference type="PANTHER" id="PTHR43114:SF6">
    <property type="entry name" value="ADENINE DEAMINASE"/>
    <property type="match status" value="1"/>
</dbReference>
<name>A0A2N1PLS2_9BACT</name>
<dbReference type="GO" id="GO:0019239">
    <property type="term" value="F:deaminase activity"/>
    <property type="evidence" value="ECO:0007669"/>
    <property type="project" value="InterPro"/>
</dbReference>
<evidence type="ECO:0000256" key="1">
    <source>
        <dbReference type="ARBA" id="ARBA00001947"/>
    </source>
</evidence>
<dbReference type="InterPro" id="IPR032466">
    <property type="entry name" value="Metal_Hydrolase"/>
</dbReference>
<gene>
    <name evidence="7" type="primary">add</name>
    <name evidence="7" type="ORF">CVV64_15015</name>
</gene>
<dbReference type="SUPFAM" id="SSF51556">
    <property type="entry name" value="Metallo-dependent hydrolases"/>
    <property type="match status" value="1"/>
</dbReference>
<evidence type="ECO:0000313" key="7">
    <source>
        <dbReference type="EMBL" id="PKK89297.1"/>
    </source>
</evidence>
<evidence type="ECO:0000256" key="4">
    <source>
        <dbReference type="ARBA" id="ARBA00022801"/>
    </source>
</evidence>
<dbReference type="NCBIfam" id="TIGR01430">
    <property type="entry name" value="aden_deam"/>
    <property type="match status" value="1"/>
</dbReference>
<dbReference type="AlphaFoldDB" id="A0A2N1PLS2"/>
<dbReference type="GO" id="GO:0016814">
    <property type="term" value="F:hydrolase activity, acting on carbon-nitrogen (but not peptide) bonds, in cyclic amidines"/>
    <property type="evidence" value="ECO:0007669"/>
    <property type="project" value="UniProtKB-ARBA"/>
</dbReference>
<dbReference type="Proteomes" id="UP000233256">
    <property type="component" value="Unassembled WGS sequence"/>
</dbReference>
<evidence type="ECO:0000256" key="2">
    <source>
        <dbReference type="ARBA" id="ARBA00006676"/>
    </source>
</evidence>
<dbReference type="Gene3D" id="3.20.20.140">
    <property type="entry name" value="Metal-dependent hydrolases"/>
    <property type="match status" value="1"/>
</dbReference>
<evidence type="ECO:0000256" key="3">
    <source>
        <dbReference type="ARBA" id="ARBA00022723"/>
    </source>
</evidence>
<sequence>MSIPLCLEALGDFSEVQLVTWHDLVPKVELHVHLEGSIPLAALFNLVQKYGGDPQVPDLMALEQRFQYRDFTQFIKTWSWKNQFLREYEDFTYIGEVFAASLAAQSIRYAEMFFSPSPFVKRGLDLQNLLEAVRIGLDRVSGTKISIIIDFVRDYGQASELKILSQLSEVKNLGIIGIGIGGSEHEFPPCLFKNLFRKAKALGFHTTAHAGEASGAGSIHEAIHGLGAERIGHGVRACEDPELVEYLAFHQIALEMCPMSNVRTGIVPGLAEHPISRYFQAGIPVTVNTDDPAMFQTSLAQEYQLLEQHCGWSRDAIRQIIVNGIENSWLSSERKKSLKSEFIADPAWI</sequence>
<reference evidence="7 8" key="1">
    <citation type="journal article" date="2017" name="ISME J.">
        <title>Potential for microbial H2 and metal transformations associated with novel bacteria and archaea in deep terrestrial subsurface sediments.</title>
        <authorList>
            <person name="Hernsdorf A.W."/>
            <person name="Amano Y."/>
            <person name="Miyakawa K."/>
            <person name="Ise K."/>
            <person name="Suzuki Y."/>
            <person name="Anantharaman K."/>
            <person name="Probst A."/>
            <person name="Burstein D."/>
            <person name="Thomas B.C."/>
            <person name="Banfield J.F."/>
        </authorList>
    </citation>
    <scope>NUCLEOTIDE SEQUENCE [LARGE SCALE GENOMIC DNA]</scope>
    <source>
        <strain evidence="7">HGW-Wallbacteria-1</strain>
    </source>
</reference>
<feature type="domain" description="Adenosine deaminase" evidence="6">
    <location>
        <begin position="26"/>
        <end position="342"/>
    </location>
</feature>
<dbReference type="EMBL" id="PGXC01000021">
    <property type="protein sequence ID" value="PKK89297.1"/>
    <property type="molecule type" value="Genomic_DNA"/>
</dbReference>
<protein>
    <submittedName>
        <fullName evidence="7">Adenosine deaminase</fullName>
    </submittedName>
</protein>
<dbReference type="InterPro" id="IPR006330">
    <property type="entry name" value="Ado/ade_deaminase"/>
</dbReference>
<evidence type="ECO:0000259" key="6">
    <source>
        <dbReference type="Pfam" id="PF00962"/>
    </source>
</evidence>
<evidence type="ECO:0000256" key="5">
    <source>
        <dbReference type="ARBA" id="ARBA00022833"/>
    </source>
</evidence>
<dbReference type="Pfam" id="PF00962">
    <property type="entry name" value="A_deaminase"/>
    <property type="match status" value="1"/>
</dbReference>
<keyword evidence="4" id="KW-0378">Hydrolase</keyword>
<comment type="caution">
    <text evidence="7">The sequence shown here is derived from an EMBL/GenBank/DDBJ whole genome shotgun (WGS) entry which is preliminary data.</text>
</comment>
<dbReference type="InterPro" id="IPR001365">
    <property type="entry name" value="A_deaminase_dom"/>
</dbReference>
<evidence type="ECO:0000313" key="8">
    <source>
        <dbReference type="Proteomes" id="UP000233256"/>
    </source>
</evidence>
<dbReference type="PANTHER" id="PTHR43114">
    <property type="entry name" value="ADENINE DEAMINASE"/>
    <property type="match status" value="1"/>
</dbReference>
<proteinExistence type="inferred from homology"/>